<organism evidence="2 3">
    <name type="scientific">Methanobrevibacter millerae</name>
    <dbReference type="NCBI Taxonomy" id="230361"/>
    <lineage>
        <taxon>Archaea</taxon>
        <taxon>Methanobacteriati</taxon>
        <taxon>Methanobacteriota</taxon>
        <taxon>Methanomada group</taxon>
        <taxon>Methanobacteria</taxon>
        <taxon>Methanobacteriales</taxon>
        <taxon>Methanobacteriaceae</taxon>
        <taxon>Methanobrevibacter</taxon>
    </lineage>
</organism>
<proteinExistence type="predicted"/>
<dbReference type="EMBL" id="SUTE01000012">
    <property type="protein sequence ID" value="MBE6504469.1"/>
    <property type="molecule type" value="Genomic_DNA"/>
</dbReference>
<dbReference type="AlphaFoldDB" id="A0A8T3V8S0"/>
<accession>A0A8T3V8S0</accession>
<reference evidence="2" key="1">
    <citation type="submission" date="2019-04" db="EMBL/GenBank/DDBJ databases">
        <title>Evolution of Biomass-Degrading Anaerobic Consortia Revealed by Metagenomics.</title>
        <authorList>
            <person name="Peng X."/>
        </authorList>
    </citation>
    <scope>NUCLEOTIDE SEQUENCE</scope>
    <source>
        <strain evidence="2">SIG12</strain>
    </source>
</reference>
<comment type="caution">
    <text evidence="2">The sequence shown here is derived from an EMBL/GenBank/DDBJ whole genome shotgun (WGS) entry which is preliminary data.</text>
</comment>
<evidence type="ECO:0000313" key="3">
    <source>
        <dbReference type="Proteomes" id="UP000762703"/>
    </source>
</evidence>
<name>A0A8T3V8S0_9EURY</name>
<feature type="domain" description="SHOCT" evidence="1">
    <location>
        <begin position="91"/>
        <end position="117"/>
    </location>
</feature>
<dbReference type="Pfam" id="PF09851">
    <property type="entry name" value="SHOCT"/>
    <property type="match status" value="1"/>
</dbReference>
<dbReference type="InterPro" id="IPR018649">
    <property type="entry name" value="SHOCT"/>
</dbReference>
<dbReference type="Proteomes" id="UP000762703">
    <property type="component" value="Unassembled WGS sequence"/>
</dbReference>
<protein>
    <submittedName>
        <fullName evidence="2">SHOCT domain-containing protein</fullName>
    </submittedName>
</protein>
<sequence>MGNRKIYYENIASIDYDARGKLHLSNSLIINLKASETVQLKNIQEKDVNIINSRYDSFLRHKNNENTVDINNIPKKKEIENKNDNDNPMKKIKEAKELLDMGAITEEEFDKIKAKYLKDF</sequence>
<gene>
    <name evidence="2" type="ORF">E7Z73_01815</name>
</gene>
<evidence type="ECO:0000313" key="2">
    <source>
        <dbReference type="EMBL" id="MBE6504469.1"/>
    </source>
</evidence>
<evidence type="ECO:0000259" key="1">
    <source>
        <dbReference type="Pfam" id="PF09851"/>
    </source>
</evidence>